<dbReference type="Proteomes" id="UP000638043">
    <property type="component" value="Unassembled WGS sequence"/>
</dbReference>
<dbReference type="InterPro" id="IPR025339">
    <property type="entry name" value="DUF4245"/>
</dbReference>
<reference evidence="3" key="1">
    <citation type="journal article" date="2019" name="Int. J. Syst. Evol. Microbiol.">
        <title>The Global Catalogue of Microorganisms (GCM) 10K type strain sequencing project: providing services to taxonomists for standard genome sequencing and annotation.</title>
        <authorList>
            <consortium name="The Broad Institute Genomics Platform"/>
            <consortium name="The Broad Institute Genome Sequencing Center for Infectious Disease"/>
            <person name="Wu L."/>
            <person name="Ma J."/>
        </authorList>
    </citation>
    <scope>NUCLEOTIDE SEQUENCE [LARGE SCALE GENOMIC DNA]</scope>
    <source>
        <strain evidence="3">CGMCC 4.7181</strain>
    </source>
</reference>
<keyword evidence="1" id="KW-0472">Membrane</keyword>
<keyword evidence="1" id="KW-1133">Transmembrane helix</keyword>
<sequence length="221" mass="23736">MARRPAEPRIAAHLGRPETPEEMAARKAENSKNYRQSQSFKNLIVALLVSLAIVAVVYFIVPRGEIDNAPQPNVDEIASQVSNQFERTVITPDAPDGWTTNIAEIEPGAPSVWTVNFNSIPDAGHAYVRFAQAFDADEVWATQQLRGTEASGTVTAGGIDFTEYVVSDPSSTSNIAYALGVQAGSDYVLLYGSASAEITAQLAERVADEIAALQQEGATHE</sequence>
<organism evidence="2 3">
    <name type="scientific">Microbacterium nanhaiense</name>
    <dbReference type="NCBI Taxonomy" id="1301026"/>
    <lineage>
        <taxon>Bacteria</taxon>
        <taxon>Bacillati</taxon>
        <taxon>Actinomycetota</taxon>
        <taxon>Actinomycetes</taxon>
        <taxon>Micrococcales</taxon>
        <taxon>Microbacteriaceae</taxon>
        <taxon>Microbacterium</taxon>
    </lineage>
</organism>
<gene>
    <name evidence="2" type="ORF">GCM10010910_07170</name>
</gene>
<keyword evidence="1" id="KW-0812">Transmembrane</keyword>
<evidence type="ECO:0000256" key="1">
    <source>
        <dbReference type="SAM" id="Phobius"/>
    </source>
</evidence>
<feature type="transmembrane region" description="Helical" evidence="1">
    <location>
        <begin position="42"/>
        <end position="61"/>
    </location>
</feature>
<name>A0ABQ2MYZ0_9MICO</name>
<accession>A0ABQ2MYZ0</accession>
<protein>
    <recommendedName>
        <fullName evidence="4">DUF4245 domain-containing protein</fullName>
    </recommendedName>
</protein>
<comment type="caution">
    <text evidence="2">The sequence shown here is derived from an EMBL/GenBank/DDBJ whole genome shotgun (WGS) entry which is preliminary data.</text>
</comment>
<dbReference type="Pfam" id="PF14030">
    <property type="entry name" value="DUF4245"/>
    <property type="match status" value="1"/>
</dbReference>
<proteinExistence type="predicted"/>
<dbReference type="RefSeq" id="WP_188700031.1">
    <property type="nucleotide sequence ID" value="NZ_BMMQ01000002.1"/>
</dbReference>
<evidence type="ECO:0000313" key="3">
    <source>
        <dbReference type="Proteomes" id="UP000638043"/>
    </source>
</evidence>
<keyword evidence="3" id="KW-1185">Reference proteome</keyword>
<evidence type="ECO:0000313" key="2">
    <source>
        <dbReference type="EMBL" id="GGO60822.1"/>
    </source>
</evidence>
<dbReference type="EMBL" id="BMMQ01000002">
    <property type="protein sequence ID" value="GGO60822.1"/>
    <property type="molecule type" value="Genomic_DNA"/>
</dbReference>
<evidence type="ECO:0008006" key="4">
    <source>
        <dbReference type="Google" id="ProtNLM"/>
    </source>
</evidence>